<dbReference type="EMBL" id="JAKTTI010000006">
    <property type="protein sequence ID" value="MCH1624899.1"/>
    <property type="molecule type" value="Genomic_DNA"/>
</dbReference>
<dbReference type="InterPro" id="IPR027417">
    <property type="entry name" value="P-loop_NTPase"/>
</dbReference>
<evidence type="ECO:0000259" key="9">
    <source>
        <dbReference type="Pfam" id="PF13614"/>
    </source>
</evidence>
<comment type="similarity">
    <text evidence="1">Belongs to the CpsD/CapB family.</text>
</comment>
<evidence type="ECO:0000313" key="10">
    <source>
        <dbReference type="EMBL" id="MCH1624899.1"/>
    </source>
</evidence>
<dbReference type="GO" id="GO:0005524">
    <property type="term" value="F:ATP binding"/>
    <property type="evidence" value="ECO:0007669"/>
    <property type="project" value="UniProtKB-KW"/>
</dbReference>
<evidence type="ECO:0000256" key="5">
    <source>
        <dbReference type="ARBA" id="ARBA00022777"/>
    </source>
</evidence>
<dbReference type="GO" id="GO:0005886">
    <property type="term" value="C:plasma membrane"/>
    <property type="evidence" value="ECO:0007669"/>
    <property type="project" value="TreeGrafter"/>
</dbReference>
<dbReference type="SUPFAM" id="SSF52540">
    <property type="entry name" value="P-loop containing nucleoside triphosphate hydrolases"/>
    <property type="match status" value="1"/>
</dbReference>
<evidence type="ECO:0000256" key="7">
    <source>
        <dbReference type="ARBA" id="ARBA00023137"/>
    </source>
</evidence>
<comment type="caution">
    <text evidence="10">The sequence shown here is derived from an EMBL/GenBank/DDBJ whole genome shotgun (WGS) entry which is preliminary data.</text>
</comment>
<dbReference type="GO" id="GO:0004715">
    <property type="term" value="F:non-membrane spanning protein tyrosine kinase activity"/>
    <property type="evidence" value="ECO:0007669"/>
    <property type="project" value="UniProtKB-EC"/>
</dbReference>
<evidence type="ECO:0000256" key="2">
    <source>
        <dbReference type="ARBA" id="ARBA00011903"/>
    </source>
</evidence>
<evidence type="ECO:0000256" key="6">
    <source>
        <dbReference type="ARBA" id="ARBA00022840"/>
    </source>
</evidence>
<dbReference type="PANTHER" id="PTHR32309">
    <property type="entry name" value="TYROSINE-PROTEIN KINASE"/>
    <property type="match status" value="1"/>
</dbReference>
<evidence type="ECO:0000256" key="4">
    <source>
        <dbReference type="ARBA" id="ARBA00022741"/>
    </source>
</evidence>
<evidence type="ECO:0000256" key="1">
    <source>
        <dbReference type="ARBA" id="ARBA00007316"/>
    </source>
</evidence>
<organism evidence="10 11">
    <name type="scientific">Fredinandcohnia quinoae</name>
    <dbReference type="NCBI Taxonomy" id="2918902"/>
    <lineage>
        <taxon>Bacteria</taxon>
        <taxon>Bacillati</taxon>
        <taxon>Bacillota</taxon>
        <taxon>Bacilli</taxon>
        <taxon>Bacillales</taxon>
        <taxon>Bacillaceae</taxon>
        <taxon>Fredinandcohnia</taxon>
    </lineage>
</organism>
<reference evidence="10" key="1">
    <citation type="submission" date="2022-02" db="EMBL/GenBank/DDBJ databases">
        <title>Fredinandcohnia quinoae sp. nov. isolated from Chenopodium quinoa seeds.</title>
        <authorList>
            <person name="Saati-Santamaria Z."/>
            <person name="Flores-Felix J.D."/>
            <person name="Igual J.M."/>
            <person name="Velazquez E."/>
            <person name="Garcia-Fraile P."/>
            <person name="Martinez-Molina E."/>
        </authorList>
    </citation>
    <scope>NUCLEOTIDE SEQUENCE</scope>
    <source>
        <strain evidence="10">SECRCQ15</strain>
    </source>
</reference>
<accession>A0AAW5DZY9</accession>
<comment type="catalytic activity">
    <reaction evidence="8">
        <text>L-tyrosyl-[protein] + ATP = O-phospho-L-tyrosyl-[protein] + ADP + H(+)</text>
        <dbReference type="Rhea" id="RHEA:10596"/>
        <dbReference type="Rhea" id="RHEA-COMP:10136"/>
        <dbReference type="Rhea" id="RHEA-COMP:20101"/>
        <dbReference type="ChEBI" id="CHEBI:15378"/>
        <dbReference type="ChEBI" id="CHEBI:30616"/>
        <dbReference type="ChEBI" id="CHEBI:46858"/>
        <dbReference type="ChEBI" id="CHEBI:61978"/>
        <dbReference type="ChEBI" id="CHEBI:456216"/>
        <dbReference type="EC" id="2.7.10.2"/>
    </reaction>
</comment>
<proteinExistence type="inferred from homology"/>
<keyword evidence="6" id="KW-0067">ATP-binding</keyword>
<evidence type="ECO:0000256" key="8">
    <source>
        <dbReference type="ARBA" id="ARBA00051245"/>
    </source>
</evidence>
<keyword evidence="7" id="KW-0829">Tyrosine-protein kinase</keyword>
<dbReference type="InterPro" id="IPR025669">
    <property type="entry name" value="AAA_dom"/>
</dbReference>
<evidence type="ECO:0000256" key="3">
    <source>
        <dbReference type="ARBA" id="ARBA00022679"/>
    </source>
</evidence>
<keyword evidence="3" id="KW-0808">Transferase</keyword>
<dbReference type="NCBIfam" id="TIGR01007">
    <property type="entry name" value="eps_fam"/>
    <property type="match status" value="1"/>
</dbReference>
<dbReference type="Pfam" id="PF13614">
    <property type="entry name" value="AAA_31"/>
    <property type="match status" value="1"/>
</dbReference>
<feature type="domain" description="AAA" evidence="9">
    <location>
        <begin position="60"/>
        <end position="189"/>
    </location>
</feature>
<name>A0AAW5DZY9_9BACI</name>
<dbReference type="Gene3D" id="3.40.50.300">
    <property type="entry name" value="P-loop containing nucleotide triphosphate hydrolases"/>
    <property type="match status" value="1"/>
</dbReference>
<dbReference type="Proteomes" id="UP001431131">
    <property type="component" value="Unassembled WGS sequence"/>
</dbReference>
<keyword evidence="4" id="KW-0547">Nucleotide-binding</keyword>
<keyword evidence="11" id="KW-1185">Reference proteome</keyword>
<protein>
    <recommendedName>
        <fullName evidence="2">non-specific protein-tyrosine kinase</fullName>
        <ecNumber evidence="2">2.7.10.2</ecNumber>
    </recommendedName>
</protein>
<gene>
    <name evidence="10" type="ORF">MJG50_06135</name>
</gene>
<dbReference type="PANTHER" id="PTHR32309:SF13">
    <property type="entry name" value="FERRIC ENTEROBACTIN TRANSPORT PROTEIN FEPE"/>
    <property type="match status" value="1"/>
</dbReference>
<dbReference type="AlphaFoldDB" id="A0AAW5DZY9"/>
<evidence type="ECO:0000313" key="11">
    <source>
        <dbReference type="Proteomes" id="UP001431131"/>
    </source>
</evidence>
<keyword evidence="5 10" id="KW-0418">Kinase</keyword>
<dbReference type="InterPro" id="IPR005702">
    <property type="entry name" value="Wzc-like_C"/>
</dbReference>
<sequence length="220" mass="24557">MIPNIFKPRDIFRKKSLTTMSYPESFIAEQYRTIRTNIQFINGVKKNQSFLITSTNSEEGKSTTAVNLAVSLVQQKERVLLIDTNLKKPSVHMTFNLDNSIGLTDILRGKQSFDDAVVKTEFGRLEVLPSGPIPFNSSELIGSRTMFDLIESTLKRYDIVIFDSPSILESSDTKILANLCDGVILVIKSGKTETKKAIEAKRLLDIAKAKIIGVILNNSK</sequence>
<dbReference type="InterPro" id="IPR050445">
    <property type="entry name" value="Bact_polysacc_biosynth/exp"/>
</dbReference>
<dbReference type="EC" id="2.7.10.2" evidence="2"/>
<dbReference type="CDD" id="cd05387">
    <property type="entry name" value="BY-kinase"/>
    <property type="match status" value="1"/>
</dbReference>